<dbReference type="Proteomes" id="UP001642409">
    <property type="component" value="Unassembled WGS sequence"/>
</dbReference>
<organism evidence="1">
    <name type="scientific">Hexamita inflata</name>
    <dbReference type="NCBI Taxonomy" id="28002"/>
    <lineage>
        <taxon>Eukaryota</taxon>
        <taxon>Metamonada</taxon>
        <taxon>Diplomonadida</taxon>
        <taxon>Hexamitidae</taxon>
        <taxon>Hexamitinae</taxon>
        <taxon>Hexamita</taxon>
    </lineage>
</organism>
<protein>
    <submittedName>
        <fullName evidence="2">Hypothetical_protein</fullName>
    </submittedName>
</protein>
<evidence type="ECO:0000313" key="3">
    <source>
        <dbReference type="Proteomes" id="UP001642409"/>
    </source>
</evidence>
<dbReference type="EMBL" id="CATOUU010001094">
    <property type="protein sequence ID" value="CAI9971578.1"/>
    <property type="molecule type" value="Genomic_DNA"/>
</dbReference>
<reference evidence="2 3" key="2">
    <citation type="submission" date="2024-07" db="EMBL/GenBank/DDBJ databases">
        <authorList>
            <person name="Akdeniz Z."/>
        </authorList>
    </citation>
    <scope>NUCLEOTIDE SEQUENCE [LARGE SCALE GENOMIC DNA]</scope>
</reference>
<comment type="caution">
    <text evidence="1">The sequence shown here is derived from an EMBL/GenBank/DDBJ whole genome shotgun (WGS) entry which is preliminary data.</text>
</comment>
<reference evidence="1" key="1">
    <citation type="submission" date="2023-06" db="EMBL/GenBank/DDBJ databases">
        <authorList>
            <person name="Kurt Z."/>
        </authorList>
    </citation>
    <scope>NUCLEOTIDE SEQUENCE</scope>
</reference>
<dbReference type="EMBL" id="CAXDID020000547">
    <property type="protein sequence ID" value="CAL6101667.1"/>
    <property type="molecule type" value="Genomic_DNA"/>
</dbReference>
<keyword evidence="3" id="KW-1185">Reference proteome</keyword>
<dbReference type="AlphaFoldDB" id="A0AA86VNN7"/>
<name>A0AA86VNN7_9EUKA</name>
<evidence type="ECO:0000313" key="1">
    <source>
        <dbReference type="EMBL" id="CAI9971578.1"/>
    </source>
</evidence>
<proteinExistence type="predicted"/>
<accession>A0AA86VNN7</accession>
<evidence type="ECO:0000313" key="2">
    <source>
        <dbReference type="EMBL" id="CAL6101667.1"/>
    </source>
</evidence>
<sequence>MKSSIIDKLNGDTCKYLRSEKRNYQDVIECQKQQSILTIILRQFLNLDEYQDENPNIMVEEKIRTYQLTGIFDVEWKDTELSFQYSRTSHYRRESSYQSKIESPGGSIVTYNIILILEVVIGNIKGFNQLFFTQYEICKVLVRIQQQITYKYNIDTF</sequence>
<gene>
    <name evidence="1" type="ORF">HINF_LOCUS59223</name>
    <name evidence="2" type="ORF">HINF_LOCUS71298</name>
</gene>